<evidence type="ECO:0000313" key="6">
    <source>
        <dbReference type="Proteomes" id="UP001054889"/>
    </source>
</evidence>
<dbReference type="PROSITE" id="PS51473">
    <property type="entry name" value="GNK2"/>
    <property type="match status" value="1"/>
</dbReference>
<keyword evidence="1" id="KW-0732">Signal</keyword>
<dbReference type="InterPro" id="IPR038408">
    <property type="entry name" value="GNK2_sf"/>
</dbReference>
<feature type="compositionally biased region" description="Low complexity" evidence="3">
    <location>
        <begin position="93"/>
        <end position="130"/>
    </location>
</feature>
<evidence type="ECO:0000256" key="2">
    <source>
        <dbReference type="ARBA" id="ARBA00022737"/>
    </source>
</evidence>
<protein>
    <recommendedName>
        <fullName evidence="4">Gnk2-homologous domain-containing protein</fullName>
    </recommendedName>
</protein>
<feature type="region of interest" description="Disordered" evidence="3">
    <location>
        <begin position="83"/>
        <end position="156"/>
    </location>
</feature>
<evidence type="ECO:0000256" key="3">
    <source>
        <dbReference type="SAM" id="MobiDB-lite"/>
    </source>
</evidence>
<evidence type="ECO:0000256" key="1">
    <source>
        <dbReference type="ARBA" id="ARBA00022729"/>
    </source>
</evidence>
<dbReference type="AlphaFoldDB" id="A0AAV5EHP9"/>
<evidence type="ECO:0000259" key="4">
    <source>
        <dbReference type="PROSITE" id="PS51473"/>
    </source>
</evidence>
<gene>
    <name evidence="5" type="primary">gb09212</name>
    <name evidence="5" type="ORF">PR202_gb09212</name>
</gene>
<keyword evidence="2" id="KW-0677">Repeat</keyword>
<dbReference type="Gene3D" id="3.30.430.20">
    <property type="entry name" value="Gnk2 domain, C-X8-C-X2-C motif"/>
    <property type="match status" value="1"/>
</dbReference>
<reference evidence="5" key="1">
    <citation type="journal article" date="2018" name="DNA Res.">
        <title>Multiple hybrid de novo genome assembly of finger millet, an orphan allotetraploid crop.</title>
        <authorList>
            <person name="Hatakeyama M."/>
            <person name="Aluri S."/>
            <person name="Balachadran M.T."/>
            <person name="Sivarajan S.R."/>
            <person name="Patrignani A."/>
            <person name="Gruter S."/>
            <person name="Poveda L."/>
            <person name="Shimizu-Inatsugi R."/>
            <person name="Baeten J."/>
            <person name="Francoijs K.J."/>
            <person name="Nataraja K.N."/>
            <person name="Reddy Y.A.N."/>
            <person name="Phadnis S."/>
            <person name="Ravikumar R.L."/>
            <person name="Schlapbach R."/>
            <person name="Sreeman S.M."/>
            <person name="Shimizu K.K."/>
        </authorList>
    </citation>
    <scope>NUCLEOTIDE SEQUENCE</scope>
</reference>
<name>A0AAV5EHP9_ELECO</name>
<reference evidence="5" key="2">
    <citation type="submission" date="2021-12" db="EMBL/GenBank/DDBJ databases">
        <title>Resequencing data analysis of finger millet.</title>
        <authorList>
            <person name="Hatakeyama M."/>
            <person name="Aluri S."/>
            <person name="Balachadran M.T."/>
            <person name="Sivarajan S.R."/>
            <person name="Poveda L."/>
            <person name="Shimizu-Inatsugi R."/>
            <person name="Schlapbach R."/>
            <person name="Sreeman S.M."/>
            <person name="Shimizu K.K."/>
        </authorList>
    </citation>
    <scope>NUCLEOTIDE SEQUENCE</scope>
</reference>
<proteinExistence type="predicted"/>
<organism evidence="5 6">
    <name type="scientific">Eleusine coracana subsp. coracana</name>
    <dbReference type="NCBI Taxonomy" id="191504"/>
    <lineage>
        <taxon>Eukaryota</taxon>
        <taxon>Viridiplantae</taxon>
        <taxon>Streptophyta</taxon>
        <taxon>Embryophyta</taxon>
        <taxon>Tracheophyta</taxon>
        <taxon>Spermatophyta</taxon>
        <taxon>Magnoliopsida</taxon>
        <taxon>Liliopsida</taxon>
        <taxon>Poales</taxon>
        <taxon>Poaceae</taxon>
        <taxon>PACMAD clade</taxon>
        <taxon>Chloridoideae</taxon>
        <taxon>Cynodonteae</taxon>
        <taxon>Eleusininae</taxon>
        <taxon>Eleusine</taxon>
    </lineage>
</organism>
<evidence type="ECO:0000313" key="5">
    <source>
        <dbReference type="EMBL" id="GJN21706.1"/>
    </source>
</evidence>
<dbReference type="EMBL" id="BQKI01000075">
    <property type="protein sequence ID" value="GJN21706.1"/>
    <property type="molecule type" value="Genomic_DNA"/>
</dbReference>
<dbReference type="Pfam" id="PF01657">
    <property type="entry name" value="Stress-antifung"/>
    <property type="match status" value="1"/>
</dbReference>
<dbReference type="InterPro" id="IPR002902">
    <property type="entry name" value="GNK2"/>
</dbReference>
<accession>A0AAV5EHP9</accession>
<dbReference type="Proteomes" id="UP001054889">
    <property type="component" value="Unassembled WGS sequence"/>
</dbReference>
<keyword evidence="6" id="KW-1185">Reference proteome</keyword>
<feature type="domain" description="Gnk2-homologous" evidence="4">
    <location>
        <begin position="1"/>
        <end position="108"/>
    </location>
</feature>
<comment type="caution">
    <text evidence="5">The sequence shown here is derived from an EMBL/GenBank/DDBJ whole genome shotgun (WGS) entry which is preliminary data.</text>
</comment>
<sequence length="223" mass="23293">MEMVAIDTALESNLNSLLASIASSSGTTTNNTFTALQGTEATATVTGAAPSSSATYGLYQCCGDLSAVYCVSCVRDAAAKPITRTPRRRRRSSPMPALAASRGTTILSASSAAPAPARATTPRSSRPATPCWRSCRTGPPPPRRRGTARPRGGPGTCSLLALRPMKGFKRDKFAQGRGLCRRLAGLLRRSSPAFAAVYGAQVPLPSDSHGRSILTDVNPSRDV</sequence>